<dbReference type="EMBL" id="FN595227">
    <property type="protein sequence ID" value="CCB45996.1"/>
    <property type="molecule type" value="Genomic_DNA"/>
</dbReference>
<sequence>MEGLSFKTVIKSFSGTESNARKCIYNG</sequence>
<organism evidence="1 2">
    <name type="scientific">Vitis vinifera</name>
    <name type="common">Grape</name>
    <dbReference type="NCBI Taxonomy" id="29760"/>
    <lineage>
        <taxon>Eukaryota</taxon>
        <taxon>Viridiplantae</taxon>
        <taxon>Streptophyta</taxon>
        <taxon>Embryophyta</taxon>
        <taxon>Tracheophyta</taxon>
        <taxon>Spermatophyta</taxon>
        <taxon>Magnoliopsida</taxon>
        <taxon>eudicotyledons</taxon>
        <taxon>Gunneridae</taxon>
        <taxon>Pentapetalae</taxon>
        <taxon>rosids</taxon>
        <taxon>Vitales</taxon>
        <taxon>Vitaceae</taxon>
        <taxon>Viteae</taxon>
        <taxon>Vitis</taxon>
    </lineage>
</organism>
<protein>
    <submittedName>
        <fullName evidence="1">Uncharacterized protein</fullName>
    </submittedName>
</protein>
<keyword evidence="2" id="KW-1185">Reference proteome</keyword>
<proteinExistence type="predicted"/>
<dbReference type="Proteomes" id="UP000009183">
    <property type="component" value="Chromosome 18"/>
</dbReference>
<accession>F6GZQ4</accession>
<evidence type="ECO:0000313" key="1">
    <source>
        <dbReference type="EMBL" id="CCB45996.1"/>
    </source>
</evidence>
<dbReference type="AlphaFoldDB" id="F6GZQ4"/>
<evidence type="ECO:0000313" key="2">
    <source>
        <dbReference type="Proteomes" id="UP000009183"/>
    </source>
</evidence>
<name>F6GZQ4_VITVI</name>
<dbReference type="HOGENOM" id="CLU_3415646_0_0_1"/>
<dbReference type="PaxDb" id="29760-VIT_18s0001g13490.t01"/>
<reference evidence="2" key="1">
    <citation type="journal article" date="2007" name="Nature">
        <title>The grapevine genome sequence suggests ancestral hexaploidization in major angiosperm phyla.</title>
        <authorList>
            <consortium name="The French-Italian Public Consortium for Grapevine Genome Characterization."/>
            <person name="Jaillon O."/>
            <person name="Aury J.-M."/>
            <person name="Noel B."/>
            <person name="Policriti A."/>
            <person name="Clepet C."/>
            <person name="Casagrande A."/>
            <person name="Choisne N."/>
            <person name="Aubourg S."/>
            <person name="Vitulo N."/>
            <person name="Jubin C."/>
            <person name="Vezzi A."/>
            <person name="Legeai F."/>
            <person name="Hugueney P."/>
            <person name="Dasilva C."/>
            <person name="Horner D."/>
            <person name="Mica E."/>
            <person name="Jublot D."/>
            <person name="Poulain J."/>
            <person name="Bruyere C."/>
            <person name="Billault A."/>
            <person name="Segurens B."/>
            <person name="Gouyvenoux M."/>
            <person name="Ugarte E."/>
            <person name="Cattonaro F."/>
            <person name="Anthouard V."/>
            <person name="Vico V."/>
            <person name="Del Fabbro C."/>
            <person name="Alaux M."/>
            <person name="Di Gaspero G."/>
            <person name="Dumas V."/>
            <person name="Felice N."/>
            <person name="Paillard S."/>
            <person name="Juman I."/>
            <person name="Moroldo M."/>
            <person name="Scalabrin S."/>
            <person name="Canaguier A."/>
            <person name="Le Clainche I."/>
            <person name="Malacrida G."/>
            <person name="Durand E."/>
            <person name="Pesole G."/>
            <person name="Laucou V."/>
            <person name="Chatelet P."/>
            <person name="Merdinoglu D."/>
            <person name="Delledonne M."/>
            <person name="Pezzotti M."/>
            <person name="Lecharny A."/>
            <person name="Scarpelli C."/>
            <person name="Artiguenave F."/>
            <person name="Pe M.E."/>
            <person name="Valle G."/>
            <person name="Morgante M."/>
            <person name="Caboche M."/>
            <person name="Adam-Blondon A.-F."/>
            <person name="Weissenbach J."/>
            <person name="Quetier F."/>
            <person name="Wincker P."/>
        </authorList>
    </citation>
    <scope>NUCLEOTIDE SEQUENCE [LARGE SCALE GENOMIC DNA]</scope>
    <source>
        <strain evidence="2">cv. Pinot noir / PN40024</strain>
    </source>
</reference>
<dbReference type="InParanoid" id="F6GZQ4"/>
<gene>
    <name evidence="1" type="ordered locus">VIT_18s0001g13490</name>
</gene>